<protein>
    <submittedName>
        <fullName evidence="2">Uncharacterized protein</fullName>
    </submittedName>
</protein>
<evidence type="ECO:0000313" key="2">
    <source>
        <dbReference type="EMBL" id="KLT46273.1"/>
    </source>
</evidence>
<proteinExistence type="predicted"/>
<dbReference type="EMBL" id="KQ087178">
    <property type="protein sequence ID" value="KLT46273.1"/>
    <property type="molecule type" value="Genomic_DNA"/>
</dbReference>
<gene>
    <name evidence="2" type="ORF">CC85DRAFT_59059</name>
</gene>
<dbReference type="AlphaFoldDB" id="A0A0J0XYY6"/>
<evidence type="ECO:0000313" key="3">
    <source>
        <dbReference type="Proteomes" id="UP000053611"/>
    </source>
</evidence>
<sequence>MPQLPSRFSRSPIAPVRPPSLPRSRSRSRSSSHSNMSATQYPAFTSIRNQLQEVYDILALVEETHPRKHKRHSPTAVKGRIHAIITEIDVLCTRAALDGPSFPHILDRVLALADHEGLMALRGVNKAFNAKADARLFAHIALISPSTSTPLINKIKHRVGIAVGPGGFVMCTPDSAHFLPNLPSSTPSPERVALIQAVDYYGPRPSPCVQEVVNLLKDVSAWRSEAPFAADAEDGAPTLSRGVAVANFPIMTKEDTTFTVRAAPSTTAVVHLTWPDRPVGRDETPVIVDLFAAPNSDAYIVVEKPDPDEQLPLSTLRDELGFYLGAGVAEAFPTGGKSAARPRITIVGLEGLHPDADAATAGMFAQQCLRQLASYISERYGVDVAQHVACMTLQEWEDDWQRREWGELVTSPHLPYTSNEVSLSCESR</sequence>
<dbReference type="GeneID" id="28987881"/>
<reference evidence="2 3" key="1">
    <citation type="submission" date="2015-03" db="EMBL/GenBank/DDBJ databases">
        <title>Genomics and transcriptomics of the oil-accumulating basidiomycete yeast T. oleaginosus allow insights into substrate utilization and the diverse evolutionary trajectories of mating systems in fungi.</title>
        <authorList>
            <consortium name="DOE Joint Genome Institute"/>
            <person name="Kourist R."/>
            <person name="Kracht O."/>
            <person name="Bracharz F."/>
            <person name="Lipzen A."/>
            <person name="Nolan M."/>
            <person name="Ohm R."/>
            <person name="Grigoriev I."/>
            <person name="Sun S."/>
            <person name="Heitman J."/>
            <person name="Bruck T."/>
            <person name="Nowrousian M."/>
        </authorList>
    </citation>
    <scope>NUCLEOTIDE SEQUENCE [LARGE SCALE GENOMIC DNA]</scope>
    <source>
        <strain evidence="2 3">IBC0246</strain>
    </source>
</reference>
<dbReference type="Proteomes" id="UP000053611">
    <property type="component" value="Unassembled WGS sequence"/>
</dbReference>
<organism evidence="2 3">
    <name type="scientific">Cutaneotrichosporon oleaginosum</name>
    <dbReference type="NCBI Taxonomy" id="879819"/>
    <lineage>
        <taxon>Eukaryota</taxon>
        <taxon>Fungi</taxon>
        <taxon>Dikarya</taxon>
        <taxon>Basidiomycota</taxon>
        <taxon>Agaricomycotina</taxon>
        <taxon>Tremellomycetes</taxon>
        <taxon>Trichosporonales</taxon>
        <taxon>Trichosporonaceae</taxon>
        <taxon>Cutaneotrichosporon</taxon>
    </lineage>
</organism>
<dbReference type="RefSeq" id="XP_018282764.1">
    <property type="nucleotide sequence ID" value="XM_018427278.1"/>
</dbReference>
<accession>A0A0J0XYY6</accession>
<feature type="region of interest" description="Disordered" evidence="1">
    <location>
        <begin position="1"/>
        <end position="41"/>
    </location>
</feature>
<evidence type="ECO:0000256" key="1">
    <source>
        <dbReference type="SAM" id="MobiDB-lite"/>
    </source>
</evidence>
<keyword evidence="3" id="KW-1185">Reference proteome</keyword>
<name>A0A0J0XYY6_9TREE</name>